<dbReference type="GO" id="GO:0000160">
    <property type="term" value="P:phosphorelay signal transduction system"/>
    <property type="evidence" value="ECO:0007669"/>
    <property type="project" value="UniProtKB-KW"/>
</dbReference>
<keyword evidence="4" id="KW-0812">Transmembrane</keyword>
<dbReference type="Gene3D" id="3.30.565.10">
    <property type="entry name" value="Histidine kinase-like ATPase, C-terminal domain"/>
    <property type="match status" value="1"/>
</dbReference>
<accession>A0AAU7B016</accession>
<evidence type="ECO:0000256" key="3">
    <source>
        <dbReference type="ARBA" id="ARBA00023012"/>
    </source>
</evidence>
<evidence type="ECO:0000259" key="5">
    <source>
        <dbReference type="Pfam" id="PF02518"/>
    </source>
</evidence>
<dbReference type="PANTHER" id="PTHR24421">
    <property type="entry name" value="NITRATE/NITRITE SENSOR PROTEIN NARX-RELATED"/>
    <property type="match status" value="1"/>
</dbReference>
<keyword evidence="1" id="KW-0808">Transferase</keyword>
<evidence type="ECO:0000256" key="4">
    <source>
        <dbReference type="SAM" id="Phobius"/>
    </source>
</evidence>
<gene>
    <name evidence="6" type="ORF">DSM112329_04111</name>
</gene>
<dbReference type="KEGG" id="parq:DSM112329_04111"/>
<dbReference type="InterPro" id="IPR003594">
    <property type="entry name" value="HATPase_dom"/>
</dbReference>
<keyword evidence="4" id="KW-0472">Membrane</keyword>
<feature type="domain" description="Histidine kinase/HSP90-like ATPase" evidence="5">
    <location>
        <begin position="303"/>
        <end position="388"/>
    </location>
</feature>
<evidence type="ECO:0000256" key="1">
    <source>
        <dbReference type="ARBA" id="ARBA00022679"/>
    </source>
</evidence>
<organism evidence="6">
    <name type="scientific">Paraconexibacter sp. AEG42_29</name>
    <dbReference type="NCBI Taxonomy" id="2997339"/>
    <lineage>
        <taxon>Bacteria</taxon>
        <taxon>Bacillati</taxon>
        <taxon>Actinomycetota</taxon>
        <taxon>Thermoleophilia</taxon>
        <taxon>Solirubrobacterales</taxon>
        <taxon>Paraconexibacteraceae</taxon>
        <taxon>Paraconexibacter</taxon>
    </lineage>
</organism>
<name>A0AAU7B016_9ACTN</name>
<dbReference type="AlphaFoldDB" id="A0AAU7B016"/>
<dbReference type="SUPFAM" id="SSF55874">
    <property type="entry name" value="ATPase domain of HSP90 chaperone/DNA topoisomerase II/histidine kinase"/>
    <property type="match status" value="1"/>
</dbReference>
<dbReference type="CDD" id="cd16917">
    <property type="entry name" value="HATPase_UhpB-NarQ-NarX-like"/>
    <property type="match status" value="1"/>
</dbReference>
<sequence>MMSADVKAPPTLPTVPWTSPELRDGVKAIAIMRAVAVPVLAIAGFLRDETHLLAFAVLAIVAMTLELWQLRIIYSGRWAKLPLPQLLFMDIGMVAVAMALTGGIDSPIAYIGLLTIFTATFAFSARFIGQICAWTWIACGGVAVTDGINQGDGRAVVTYIGALVFTSVLSVNAARVRERTSEHLRELAASRRRLVVDAAQLEAGDRRRISQQLHDQALQVILAARQDLDEVAAGDPNALQFARDALQNGLQAVRATIYDIDPSALAGTRLPEALQAMVERVAANDSVLIGSSIALDASGPHDDLLYAVARELVRHATDDPGIRRVAIELRRDGSAVHLTVTDDGPPPPSDGYPEGTVGIASAAARLEAVGGTLSLHPQPHGGTRVAILVADAAPGA</sequence>
<evidence type="ECO:0000256" key="2">
    <source>
        <dbReference type="ARBA" id="ARBA00022777"/>
    </source>
</evidence>
<reference evidence="6" key="1">
    <citation type="submission" date="2022-12" db="EMBL/GenBank/DDBJ databases">
        <title>Paraconexibacter alkalitolerans sp. nov. and Baekduia alba sp. nov., isolated from soil and emended description of the genera Paraconexibacter (Chun et al., 2020) and Baekduia (An et al., 2020).</title>
        <authorList>
            <person name="Vieira S."/>
            <person name="Huber K.J."/>
            <person name="Geppert A."/>
            <person name="Wolf J."/>
            <person name="Neumann-Schaal M."/>
            <person name="Muesken M."/>
            <person name="Overmann J."/>
        </authorList>
    </citation>
    <scope>NUCLEOTIDE SEQUENCE</scope>
    <source>
        <strain evidence="6">AEG42_29</strain>
    </source>
</reference>
<keyword evidence="4" id="KW-1133">Transmembrane helix</keyword>
<feature type="transmembrane region" description="Helical" evidence="4">
    <location>
        <begin position="28"/>
        <end position="46"/>
    </location>
</feature>
<evidence type="ECO:0000313" key="6">
    <source>
        <dbReference type="EMBL" id="XAY07230.1"/>
    </source>
</evidence>
<protein>
    <recommendedName>
        <fullName evidence="5">Histidine kinase/HSP90-like ATPase domain-containing protein</fullName>
    </recommendedName>
</protein>
<dbReference type="EMBL" id="CP114014">
    <property type="protein sequence ID" value="XAY07230.1"/>
    <property type="molecule type" value="Genomic_DNA"/>
</dbReference>
<dbReference type="InterPro" id="IPR050482">
    <property type="entry name" value="Sensor_HK_TwoCompSys"/>
</dbReference>
<dbReference type="Pfam" id="PF02518">
    <property type="entry name" value="HATPase_c"/>
    <property type="match status" value="1"/>
</dbReference>
<keyword evidence="3" id="KW-0902">Two-component regulatory system</keyword>
<keyword evidence="2" id="KW-0418">Kinase</keyword>
<proteinExistence type="predicted"/>
<feature type="transmembrane region" description="Helical" evidence="4">
    <location>
        <begin position="52"/>
        <end position="74"/>
    </location>
</feature>
<dbReference type="InterPro" id="IPR036890">
    <property type="entry name" value="HATPase_C_sf"/>
</dbReference>
<dbReference type="GO" id="GO:0016301">
    <property type="term" value="F:kinase activity"/>
    <property type="evidence" value="ECO:0007669"/>
    <property type="project" value="UniProtKB-KW"/>
</dbReference>